<dbReference type="EMBL" id="JSZA02000099">
    <property type="protein sequence ID" value="KHD06666.1"/>
    <property type="molecule type" value="Genomic_DNA"/>
</dbReference>
<keyword evidence="3" id="KW-1185">Reference proteome</keyword>
<sequence>MKHTLQILVLLLSINPPSFASDNDFKKEINPLDSATVNMKLRLELRAEAGDLTFTDKNTYESEFDAYLRRIRLGFFGQAFFENIHYALTFAADETDKGEAFGEESGIIVSSAYLRYTFSEALQLQFGKTKLPFSRVYLTSSSRQLFVERPVYTIGLREFFRRYVHTNLQLIGHFREGTIGYKFAVGTGWRPGSKLYGEDAVVIDSADPYYVGRLELSPHGWVEDKMSDAHIGKGKHLTFGLYTASQDGLEYRDMVGSEKRTLFGADVSYHNKNVTLQTEYNEWKIDTQLVGKSENPRSWYIQGGYLFSHMQIEPTIRYELFDSNQKAEKTSASILTLGMNKYFKGHNLKLGINWEHTVYDDNFSMLRPVDRDRKDVVRVSFQYKLKF</sequence>
<evidence type="ECO:0000313" key="3">
    <source>
        <dbReference type="Proteomes" id="UP000030428"/>
    </source>
</evidence>
<protein>
    <recommendedName>
        <fullName evidence="4">Porin</fullName>
    </recommendedName>
</protein>
<evidence type="ECO:0008006" key="4">
    <source>
        <dbReference type="Google" id="ProtNLM"/>
    </source>
</evidence>
<dbReference type="Pfam" id="PF07396">
    <property type="entry name" value="Porin_O_P"/>
    <property type="match status" value="2"/>
</dbReference>
<feature type="signal peptide" evidence="1">
    <location>
        <begin position="1"/>
        <end position="20"/>
    </location>
</feature>
<dbReference type="Gene3D" id="2.40.160.10">
    <property type="entry name" value="Porin"/>
    <property type="match status" value="1"/>
</dbReference>
<name>A0A0A6RS00_9GAMM</name>
<dbReference type="Proteomes" id="UP000030428">
    <property type="component" value="Unassembled WGS sequence"/>
</dbReference>
<keyword evidence="1" id="KW-0732">Signal</keyword>
<organism evidence="2 3">
    <name type="scientific">Candidatus Thiomargarita nelsonii</name>
    <dbReference type="NCBI Taxonomy" id="1003181"/>
    <lineage>
        <taxon>Bacteria</taxon>
        <taxon>Pseudomonadati</taxon>
        <taxon>Pseudomonadota</taxon>
        <taxon>Gammaproteobacteria</taxon>
        <taxon>Thiotrichales</taxon>
        <taxon>Thiotrichaceae</taxon>
        <taxon>Thiomargarita</taxon>
    </lineage>
</organism>
<evidence type="ECO:0000256" key="1">
    <source>
        <dbReference type="SAM" id="SignalP"/>
    </source>
</evidence>
<dbReference type="InterPro" id="IPR023614">
    <property type="entry name" value="Porin_dom_sf"/>
</dbReference>
<dbReference type="InterPro" id="IPR010870">
    <property type="entry name" value="Porin_O/P"/>
</dbReference>
<dbReference type="SUPFAM" id="SSF56935">
    <property type="entry name" value="Porins"/>
    <property type="match status" value="1"/>
</dbReference>
<comment type="caution">
    <text evidence="2">The sequence shown here is derived from an EMBL/GenBank/DDBJ whole genome shotgun (WGS) entry which is preliminary data.</text>
</comment>
<feature type="chain" id="PRO_5002022287" description="Porin" evidence="1">
    <location>
        <begin position="21"/>
        <end position="387"/>
    </location>
</feature>
<evidence type="ECO:0000313" key="2">
    <source>
        <dbReference type="EMBL" id="KHD06666.1"/>
    </source>
</evidence>
<dbReference type="AlphaFoldDB" id="A0A0A6RS00"/>
<accession>A0A0A6RS00</accession>
<proteinExistence type="predicted"/>
<gene>
    <name evidence="2" type="ORF">PN36_21805</name>
</gene>
<reference evidence="2 3" key="1">
    <citation type="journal article" date="2016" name="Front. Microbiol.">
        <title>Single-Cell (Meta-)Genomics of a Dimorphic Candidatus Thiomargarita nelsonii Reveals Genomic Plasticity.</title>
        <authorList>
            <person name="Flood B.E."/>
            <person name="Fliss P."/>
            <person name="Jones D.S."/>
            <person name="Dick G.J."/>
            <person name="Jain S."/>
            <person name="Kaster A.K."/>
            <person name="Winkel M."/>
            <person name="Mussmann M."/>
            <person name="Bailey J."/>
        </authorList>
    </citation>
    <scope>NUCLEOTIDE SEQUENCE [LARGE SCALE GENOMIC DNA]</scope>
    <source>
        <strain evidence="2">Hydrate Ridge</strain>
    </source>
</reference>